<feature type="compositionally biased region" description="Polar residues" evidence="2">
    <location>
        <begin position="503"/>
        <end position="521"/>
    </location>
</feature>
<feature type="compositionally biased region" description="Polar residues" evidence="2">
    <location>
        <begin position="228"/>
        <end position="239"/>
    </location>
</feature>
<reference evidence="3" key="1">
    <citation type="journal article" date="2020" name="Fungal Divers.">
        <title>Resolving the Mortierellaceae phylogeny through synthesis of multi-gene phylogenetics and phylogenomics.</title>
        <authorList>
            <person name="Vandepol N."/>
            <person name="Liber J."/>
            <person name="Desiro A."/>
            <person name="Na H."/>
            <person name="Kennedy M."/>
            <person name="Barry K."/>
            <person name="Grigoriev I.V."/>
            <person name="Miller A.N."/>
            <person name="O'Donnell K."/>
            <person name="Stajich J.E."/>
            <person name="Bonito G."/>
        </authorList>
    </citation>
    <scope>NUCLEOTIDE SEQUENCE</scope>
    <source>
        <strain evidence="3">NVP60</strain>
    </source>
</reference>
<dbReference type="Proteomes" id="UP000823405">
    <property type="component" value="Unassembled WGS sequence"/>
</dbReference>
<feature type="compositionally biased region" description="Low complexity" evidence="2">
    <location>
        <begin position="465"/>
        <end position="488"/>
    </location>
</feature>
<dbReference type="AlphaFoldDB" id="A0A9P6QRY8"/>
<evidence type="ECO:0000313" key="4">
    <source>
        <dbReference type="Proteomes" id="UP000823405"/>
    </source>
</evidence>
<dbReference type="OrthoDB" id="2444489at2759"/>
<feature type="region of interest" description="Disordered" evidence="2">
    <location>
        <begin position="1"/>
        <end position="70"/>
    </location>
</feature>
<feature type="region of interest" description="Disordered" evidence="2">
    <location>
        <begin position="98"/>
        <end position="272"/>
    </location>
</feature>
<feature type="compositionally biased region" description="Polar residues" evidence="2">
    <location>
        <begin position="98"/>
        <end position="115"/>
    </location>
</feature>
<comment type="caution">
    <text evidence="3">The sequence shown here is derived from an EMBL/GenBank/DDBJ whole genome shotgun (WGS) entry which is preliminary data.</text>
</comment>
<feature type="compositionally biased region" description="Low complexity" evidence="2">
    <location>
        <begin position="50"/>
        <end position="65"/>
    </location>
</feature>
<feature type="region of interest" description="Disordered" evidence="2">
    <location>
        <begin position="370"/>
        <end position="428"/>
    </location>
</feature>
<feature type="compositionally biased region" description="Polar residues" evidence="2">
    <location>
        <begin position="249"/>
        <end position="264"/>
    </location>
</feature>
<organism evidence="3 4">
    <name type="scientific">Linnemannia gamsii</name>
    <dbReference type="NCBI Taxonomy" id="64522"/>
    <lineage>
        <taxon>Eukaryota</taxon>
        <taxon>Fungi</taxon>
        <taxon>Fungi incertae sedis</taxon>
        <taxon>Mucoromycota</taxon>
        <taxon>Mortierellomycotina</taxon>
        <taxon>Mortierellomycetes</taxon>
        <taxon>Mortierellales</taxon>
        <taxon>Mortierellaceae</taxon>
        <taxon>Linnemannia</taxon>
    </lineage>
</organism>
<proteinExistence type="predicted"/>
<sequence length="784" mass="84683">MDQTAFRSPTPVQQQQETSDTTRVKALSSKVSLAKRISRLFGGGSKNSKKSLSSSSSSEATASTSDIGAAPYQNKLPSIEIINDVSKQELHSPLILTHQQHPQPSPESTNASRGQGVQHPRRIATRENSLNAIDVGNHRRYSNSAGPSTPTTPTTPTSSHPLQRQRSPSGAYPINTSNRSSMSGVEDHDLDQQPYRPYSQDQRHTPSGSPVLPAAAITSSHSRDASDNTRGGSPHSTTPMEDHLRARRSTVNDASSMLPSTARTTPPRRGSTPLIVSETLVSRIDREKSTVCFQIPTTKRDSYSRDANLDPALTSLVQQHRKDYQTNLRLGGVPETVPLSSPHVPVPTAPQPFVLPQLQSSPLLMESVLPNTRDRDGRVPASRRDSSASHASPMAGPHPTHPMITPTLGAPGVHPIESHSRRLSSSQIQTAHNPYISEAKATYSGSHGNLLNAAAISSAKLQLQQHQQQQHIQNYQQVQQPSPQLTPQGPQPGNQGRHRPTAKRQSGSGSSYFNISPQQKPHSFGQPAASHVSPYSSPALGATGSAVGYTPEFSVAMQHQQYQQQQVQLQIQQQQLQNLQQQQQVIQQSPYYQVSPLALLQNQSALQQQQQQQSQQQQLEQLQQIRLQQQQLLLQQQQQLQQQLEQARAVVAASATTAAMTPLTPTLTTLDTVAAPQQQQQQPSMVSQGVPLHFALPAAPVLTTAMGLGMGMNITPLNVMGMGVGLQQPTMIPQLVMTPPLTPQLVGYSTPMYSYQQIPPSAIPAAAVTTGGAGGARSSAVVGY</sequence>
<feature type="compositionally biased region" description="Low complexity" evidence="2">
    <location>
        <begin position="147"/>
        <end position="159"/>
    </location>
</feature>
<feature type="compositionally biased region" description="Polar residues" evidence="2">
    <location>
        <begin position="160"/>
        <end position="183"/>
    </location>
</feature>
<feature type="region of interest" description="Disordered" evidence="2">
    <location>
        <begin position="465"/>
        <end position="536"/>
    </location>
</feature>
<feature type="compositionally biased region" description="Basic and acidic residues" evidence="2">
    <location>
        <begin position="372"/>
        <end position="387"/>
    </location>
</feature>
<keyword evidence="1" id="KW-0175">Coiled coil</keyword>
<evidence type="ECO:0000256" key="1">
    <source>
        <dbReference type="SAM" id="Coils"/>
    </source>
</evidence>
<protein>
    <submittedName>
        <fullName evidence="3">Uncharacterized protein</fullName>
    </submittedName>
</protein>
<evidence type="ECO:0000313" key="3">
    <source>
        <dbReference type="EMBL" id="KAG0290515.1"/>
    </source>
</evidence>
<evidence type="ECO:0000256" key="2">
    <source>
        <dbReference type="SAM" id="MobiDB-lite"/>
    </source>
</evidence>
<feature type="compositionally biased region" description="Polar residues" evidence="2">
    <location>
        <begin position="1"/>
        <end position="21"/>
    </location>
</feature>
<feature type="coiled-coil region" evidence="1">
    <location>
        <begin position="559"/>
        <end position="650"/>
    </location>
</feature>
<accession>A0A9P6QRY8</accession>
<dbReference type="EMBL" id="JAAAIN010002735">
    <property type="protein sequence ID" value="KAG0290515.1"/>
    <property type="molecule type" value="Genomic_DNA"/>
</dbReference>
<gene>
    <name evidence="3" type="ORF">BGZ97_006155</name>
</gene>
<name>A0A9P6QRY8_9FUNG</name>
<keyword evidence="4" id="KW-1185">Reference proteome</keyword>